<name>A0ABW8HT22_9BACL</name>
<dbReference type="Proteomes" id="UP001618531">
    <property type="component" value="Unassembled WGS sequence"/>
</dbReference>
<proteinExistence type="predicted"/>
<evidence type="ECO:0000313" key="2">
    <source>
        <dbReference type="EMBL" id="MFK0522167.1"/>
    </source>
</evidence>
<dbReference type="SUPFAM" id="SSF55729">
    <property type="entry name" value="Acyl-CoA N-acyltransferases (Nat)"/>
    <property type="match status" value="1"/>
</dbReference>
<gene>
    <name evidence="2" type="ORF">ACINKY_08120</name>
</gene>
<dbReference type="CDD" id="cd04301">
    <property type="entry name" value="NAT_SF"/>
    <property type="match status" value="1"/>
</dbReference>
<accession>A0ABW8HT22</accession>
<dbReference type="PROSITE" id="PS51186">
    <property type="entry name" value="GNAT"/>
    <property type="match status" value="1"/>
</dbReference>
<evidence type="ECO:0000313" key="3">
    <source>
        <dbReference type="Proteomes" id="UP001618531"/>
    </source>
</evidence>
<dbReference type="GO" id="GO:0016746">
    <property type="term" value="F:acyltransferase activity"/>
    <property type="evidence" value="ECO:0007669"/>
    <property type="project" value="UniProtKB-KW"/>
</dbReference>
<evidence type="ECO:0000259" key="1">
    <source>
        <dbReference type="PROSITE" id="PS51186"/>
    </source>
</evidence>
<dbReference type="EC" id="2.3.1.-" evidence="2"/>
<dbReference type="Gene3D" id="3.40.630.30">
    <property type="match status" value="1"/>
</dbReference>
<protein>
    <submittedName>
        <fullName evidence="2">GNAT family N-acetyltransferase</fullName>
        <ecNumber evidence="2">2.3.1.-</ecNumber>
    </submittedName>
</protein>
<dbReference type="Pfam" id="PF00583">
    <property type="entry name" value="Acetyltransf_1"/>
    <property type="match status" value="1"/>
</dbReference>
<feature type="domain" description="N-acetyltransferase" evidence="1">
    <location>
        <begin position="23"/>
        <end position="199"/>
    </location>
</feature>
<keyword evidence="2" id="KW-0012">Acyltransferase</keyword>
<sequence length="202" mass="23678">MGTLRANFYILAPTQEMGEFVEKTLYDIPEESKKDFYKSKIKRRARMKIHNEDIKFIKADEDLKTLITNNWKPIIGNHMHINDGISIVGMLKEEPIAVISVYWTHWIKPLNEEMDGYIDIIEVKDDYRRNGIAKYLVEKAEDECRVRNLKQIRSWSSDNKIEALQMWKKFGYGMCPARIISGPNQDILVNGFYVVKTLTQET</sequence>
<organism evidence="2 3">
    <name type="scientific">Paenibacillus illinoisensis</name>
    <dbReference type="NCBI Taxonomy" id="59845"/>
    <lineage>
        <taxon>Bacteria</taxon>
        <taxon>Bacillati</taxon>
        <taxon>Bacillota</taxon>
        <taxon>Bacilli</taxon>
        <taxon>Bacillales</taxon>
        <taxon>Paenibacillaceae</taxon>
        <taxon>Paenibacillus</taxon>
    </lineage>
</organism>
<dbReference type="InterPro" id="IPR000182">
    <property type="entry name" value="GNAT_dom"/>
</dbReference>
<reference evidence="2 3" key="1">
    <citation type="submission" date="2024-11" db="EMBL/GenBank/DDBJ databases">
        <title>Identification and Characterization of a Novel Fosfomycin Bacillithiol Transferase FosB8 in Paenibacillus illinoisensis.</title>
        <authorList>
            <person name="Lu W."/>
        </authorList>
    </citation>
    <scope>NUCLEOTIDE SEQUENCE [LARGE SCALE GENOMIC DNA]</scope>
    <source>
        <strain evidence="2 3">WP77</strain>
    </source>
</reference>
<keyword evidence="2" id="KW-0808">Transferase</keyword>
<keyword evidence="3" id="KW-1185">Reference proteome</keyword>
<dbReference type="InterPro" id="IPR016181">
    <property type="entry name" value="Acyl_CoA_acyltransferase"/>
</dbReference>
<comment type="caution">
    <text evidence="2">The sequence shown here is derived from an EMBL/GenBank/DDBJ whole genome shotgun (WGS) entry which is preliminary data.</text>
</comment>
<dbReference type="EMBL" id="JBIYSL010000002">
    <property type="protein sequence ID" value="MFK0522167.1"/>
    <property type="molecule type" value="Genomic_DNA"/>
</dbReference>